<evidence type="ECO:0000313" key="3">
    <source>
        <dbReference type="EMBL" id="SVA93010.1"/>
    </source>
</evidence>
<accession>A0A381ZUU1</accession>
<dbReference type="InterPro" id="IPR020556">
    <property type="entry name" value="Amidase_CS"/>
</dbReference>
<dbReference type="Pfam" id="PF01425">
    <property type="entry name" value="Amidase"/>
    <property type="match status" value="1"/>
</dbReference>
<evidence type="ECO:0000259" key="2">
    <source>
        <dbReference type="Pfam" id="PF01425"/>
    </source>
</evidence>
<reference evidence="3" key="1">
    <citation type="submission" date="2018-05" db="EMBL/GenBank/DDBJ databases">
        <authorList>
            <person name="Lanie J.A."/>
            <person name="Ng W.-L."/>
            <person name="Kazmierczak K.M."/>
            <person name="Andrzejewski T.M."/>
            <person name="Davidsen T.M."/>
            <person name="Wayne K.J."/>
            <person name="Tettelin H."/>
            <person name="Glass J.I."/>
            <person name="Rusch D."/>
            <person name="Podicherti R."/>
            <person name="Tsui H.-C.T."/>
            <person name="Winkler M.E."/>
        </authorList>
    </citation>
    <scope>NUCLEOTIDE SEQUENCE</scope>
</reference>
<feature type="domain" description="Amidase" evidence="2">
    <location>
        <begin position="1"/>
        <end position="413"/>
    </location>
</feature>
<dbReference type="SUPFAM" id="SSF75304">
    <property type="entry name" value="Amidase signature (AS) enzymes"/>
    <property type="match status" value="1"/>
</dbReference>
<gene>
    <name evidence="3" type="ORF">METZ01_LOCUS145864</name>
</gene>
<dbReference type="EMBL" id="UINC01022750">
    <property type="protein sequence ID" value="SVA93010.1"/>
    <property type="molecule type" value="Genomic_DNA"/>
</dbReference>
<dbReference type="InterPro" id="IPR023631">
    <property type="entry name" value="Amidase_dom"/>
</dbReference>
<dbReference type="InterPro" id="IPR036928">
    <property type="entry name" value="AS_sf"/>
</dbReference>
<feature type="region of interest" description="Disordered" evidence="1">
    <location>
        <begin position="111"/>
        <end position="133"/>
    </location>
</feature>
<dbReference type="Gene3D" id="3.90.1300.10">
    <property type="entry name" value="Amidase signature (AS) domain"/>
    <property type="match status" value="1"/>
</dbReference>
<feature type="non-terminal residue" evidence="3">
    <location>
        <position position="1"/>
    </location>
</feature>
<evidence type="ECO:0000256" key="1">
    <source>
        <dbReference type="SAM" id="MobiDB-lite"/>
    </source>
</evidence>
<dbReference type="PANTHER" id="PTHR11895">
    <property type="entry name" value="TRANSAMIDASE"/>
    <property type="match status" value="1"/>
</dbReference>
<protein>
    <recommendedName>
        <fullName evidence="2">Amidase domain-containing protein</fullName>
    </recommendedName>
</protein>
<organism evidence="3">
    <name type="scientific">marine metagenome</name>
    <dbReference type="NCBI Taxonomy" id="408172"/>
    <lineage>
        <taxon>unclassified sequences</taxon>
        <taxon>metagenomes</taxon>
        <taxon>ecological metagenomes</taxon>
    </lineage>
</organism>
<dbReference type="GO" id="GO:0003824">
    <property type="term" value="F:catalytic activity"/>
    <property type="evidence" value="ECO:0007669"/>
    <property type="project" value="InterPro"/>
</dbReference>
<proteinExistence type="predicted"/>
<dbReference type="PANTHER" id="PTHR11895:SF176">
    <property type="entry name" value="AMIDASE AMID-RELATED"/>
    <property type="match status" value="1"/>
</dbReference>
<dbReference type="PROSITE" id="PS00571">
    <property type="entry name" value="AMIDASES"/>
    <property type="match status" value="1"/>
</dbReference>
<name>A0A381ZUU1_9ZZZZ</name>
<dbReference type="InterPro" id="IPR000120">
    <property type="entry name" value="Amidase"/>
</dbReference>
<sequence>VVDQCLTRISNLNDSLNAFIAISAKSAREAARFSDSEIAAGKYRGPLHGIPISVKDIINVAGTATTAASHVRATTPSITDAPLITQLRSAGAIIIGKCNLHEFAFGTTGEDSAFGPTRNPHDLERSPGGSSGGSAVSVATGMAYASIGTDTGGSIRIPAAACGVVGLKPSFGEIPCDGIIPLSPSLDHGGPLTRTVTDAWLLYRCLSENRDGNIPSAIASRRPKVRLGIPRAYFLEHLDTDVRRAFTDTLARLTTAGCHITDVDIPHADLIPATYLHIILPEAYAYHAHTLQECPDKYTKGVRTRLAMGQYILAEDYVRAQHGRKVLCHEVDTALTNCDALVLPTLPIPAPQFGRDEVSLGDKVDLVRSAMLRLTQLFNLTGHPVVSIPCGQSINSLPVGLQLVGVRNRTDELLQLAAALESHIVGNRQTNVAQERVV</sequence>
<dbReference type="AlphaFoldDB" id="A0A381ZUU1"/>